<reference evidence="1 2" key="1">
    <citation type="journal article" date="2019" name="Commun. Biol.">
        <title>The bagworm genome reveals a unique fibroin gene that provides high tensile strength.</title>
        <authorList>
            <person name="Kono N."/>
            <person name="Nakamura H."/>
            <person name="Ohtoshi R."/>
            <person name="Tomita M."/>
            <person name="Numata K."/>
            <person name="Arakawa K."/>
        </authorList>
    </citation>
    <scope>NUCLEOTIDE SEQUENCE [LARGE SCALE GENOMIC DNA]</scope>
</reference>
<evidence type="ECO:0000313" key="1">
    <source>
        <dbReference type="EMBL" id="GBP33753.1"/>
    </source>
</evidence>
<proteinExistence type="predicted"/>
<protein>
    <recommendedName>
        <fullName evidence="3">Mariner Mos1 transposase</fullName>
    </recommendedName>
</protein>
<comment type="caution">
    <text evidence="1">The sequence shown here is derived from an EMBL/GenBank/DDBJ whole genome shotgun (WGS) entry which is preliminary data.</text>
</comment>
<sequence length="88" mass="10124">MAAFLVARGVGKSIEEIRQNKRQRRIILLYDNASCPMSAEKTRSLEGQKIELTGQPPYAPIWHPTFFIPNREELIRLSTFLEPPRGRS</sequence>
<name>A0A4C1V4L1_EUMVA</name>
<accession>A0A4C1V4L1</accession>
<evidence type="ECO:0008006" key="3">
    <source>
        <dbReference type="Google" id="ProtNLM"/>
    </source>
</evidence>
<evidence type="ECO:0000313" key="2">
    <source>
        <dbReference type="Proteomes" id="UP000299102"/>
    </source>
</evidence>
<dbReference type="OrthoDB" id="9996331at2759"/>
<gene>
    <name evidence="1" type="ORF">EVAR_17081_1</name>
</gene>
<organism evidence="1 2">
    <name type="scientific">Eumeta variegata</name>
    <name type="common">Bagworm moth</name>
    <name type="synonym">Eumeta japonica</name>
    <dbReference type="NCBI Taxonomy" id="151549"/>
    <lineage>
        <taxon>Eukaryota</taxon>
        <taxon>Metazoa</taxon>
        <taxon>Ecdysozoa</taxon>
        <taxon>Arthropoda</taxon>
        <taxon>Hexapoda</taxon>
        <taxon>Insecta</taxon>
        <taxon>Pterygota</taxon>
        <taxon>Neoptera</taxon>
        <taxon>Endopterygota</taxon>
        <taxon>Lepidoptera</taxon>
        <taxon>Glossata</taxon>
        <taxon>Ditrysia</taxon>
        <taxon>Tineoidea</taxon>
        <taxon>Psychidae</taxon>
        <taxon>Oiketicinae</taxon>
        <taxon>Eumeta</taxon>
    </lineage>
</organism>
<dbReference type="AlphaFoldDB" id="A0A4C1V4L1"/>
<keyword evidence="2" id="KW-1185">Reference proteome</keyword>
<dbReference type="Proteomes" id="UP000299102">
    <property type="component" value="Unassembled WGS sequence"/>
</dbReference>
<dbReference type="EMBL" id="BGZK01000278">
    <property type="protein sequence ID" value="GBP33753.1"/>
    <property type="molecule type" value="Genomic_DNA"/>
</dbReference>